<evidence type="ECO:0000313" key="2">
    <source>
        <dbReference type="Proteomes" id="UP000199310"/>
    </source>
</evidence>
<reference evidence="2" key="1">
    <citation type="submission" date="2016-10" db="EMBL/GenBank/DDBJ databases">
        <authorList>
            <person name="Varghese N."/>
            <person name="Submissions S."/>
        </authorList>
    </citation>
    <scope>NUCLEOTIDE SEQUENCE [LARGE SCALE GENOMIC DNA]</scope>
    <source>
        <strain evidence="2">DSM 3695</strain>
    </source>
</reference>
<organism evidence="1 2">
    <name type="scientific">Chitinophaga arvensicola</name>
    <dbReference type="NCBI Taxonomy" id="29529"/>
    <lineage>
        <taxon>Bacteria</taxon>
        <taxon>Pseudomonadati</taxon>
        <taxon>Bacteroidota</taxon>
        <taxon>Chitinophagia</taxon>
        <taxon>Chitinophagales</taxon>
        <taxon>Chitinophagaceae</taxon>
        <taxon>Chitinophaga</taxon>
    </lineage>
</organism>
<dbReference type="EMBL" id="FOJG01000001">
    <property type="protein sequence ID" value="SEW43877.1"/>
    <property type="molecule type" value="Genomic_DNA"/>
</dbReference>
<dbReference type="Proteomes" id="UP000199310">
    <property type="component" value="Unassembled WGS sequence"/>
</dbReference>
<accession>A0A1I0RRA3</accession>
<protein>
    <submittedName>
        <fullName evidence="1">Uncharacterized protein</fullName>
    </submittedName>
</protein>
<dbReference type="RefSeq" id="WP_143059178.1">
    <property type="nucleotide sequence ID" value="NZ_FOJG01000001.1"/>
</dbReference>
<dbReference type="AlphaFoldDB" id="A0A1I0RRA3"/>
<dbReference type="PROSITE" id="PS51257">
    <property type="entry name" value="PROKAR_LIPOPROTEIN"/>
    <property type="match status" value="1"/>
</dbReference>
<evidence type="ECO:0000313" key="1">
    <source>
        <dbReference type="EMBL" id="SEW43877.1"/>
    </source>
</evidence>
<name>A0A1I0RRA3_9BACT</name>
<gene>
    <name evidence="1" type="ORF">SAMN04488122_3269</name>
</gene>
<keyword evidence="2" id="KW-1185">Reference proteome</keyword>
<proteinExistence type="predicted"/>
<sequence length="235" mass="26063">MKYLLFAGSLLIAGCQPRGHQAAKKETIVLSGVIVSPALMKPISINADPYLALPDDSGATKATTTAGIRSVITNTGLVNDDLGDFYAYHFSLYNNNKQVFTKAAFYAAGLPETDLQHWYTIQLKTEIAENNATGILYVIDLPNATWIAADTLNNGSNAPVIDNRVYYINDHEIREFNPESRQKRPIADIQYKDINEEEVNVRGLRIKKAAGTLTGQLLFDYQDLHYAVPLKVSLR</sequence>